<reference evidence="2 3" key="1">
    <citation type="journal article" date="2012" name="J. Bacteriol.">
        <title>Genome Sequence of Blastococcus saxobsidens DD2, a Stone-Inhabiting Bacterium.</title>
        <authorList>
            <person name="Chouaia B."/>
            <person name="Crotti E."/>
            <person name="Brusetti L."/>
            <person name="Daffonchio D."/>
            <person name="Essoussi I."/>
            <person name="Nouioui I."/>
            <person name="Sbissi I."/>
            <person name="Ghodhbane-Gtari F."/>
            <person name="Gtari M."/>
            <person name="Vacherie B."/>
            <person name="Barbe V."/>
            <person name="Medigue C."/>
            <person name="Gury J."/>
            <person name="Pujic P."/>
            <person name="Normand P."/>
        </authorList>
    </citation>
    <scope>NUCLEOTIDE SEQUENCE [LARGE SCALE GENOMIC DNA]</scope>
    <source>
        <strain evidence="2 3">DD2</strain>
    </source>
</reference>
<dbReference type="Proteomes" id="UP000007517">
    <property type="component" value="Chromosome"/>
</dbReference>
<feature type="compositionally biased region" description="Polar residues" evidence="1">
    <location>
        <begin position="50"/>
        <end position="59"/>
    </location>
</feature>
<accession>H6RP48</accession>
<dbReference type="OrthoDB" id="10008099at2"/>
<sequence length="79" mass="8451">MTITQDVEDAPDVKDVAEDHLEDIATAAHTAIGRLYEEAMAHIAYLSQSWQQPSGQTPELQPPSARPHVAASSPTSQAA</sequence>
<proteinExistence type="predicted"/>
<name>H6RP48_BLASD</name>
<dbReference type="AlphaFoldDB" id="H6RP48"/>
<dbReference type="KEGG" id="bsd:BLASA_1790"/>
<dbReference type="RefSeq" id="WP_014375599.1">
    <property type="nucleotide sequence ID" value="NC_016943.1"/>
</dbReference>
<keyword evidence="3" id="KW-1185">Reference proteome</keyword>
<feature type="region of interest" description="Disordered" evidence="1">
    <location>
        <begin position="50"/>
        <end position="79"/>
    </location>
</feature>
<gene>
    <name evidence="2" type="ordered locus">BLASA_1790</name>
</gene>
<reference evidence="3" key="2">
    <citation type="submission" date="2012-02" db="EMBL/GenBank/DDBJ databases">
        <title>Complete genome sequence of Blastococcus saxobsidens strain DD2.</title>
        <authorList>
            <person name="Genoscope."/>
        </authorList>
    </citation>
    <scope>NUCLEOTIDE SEQUENCE [LARGE SCALE GENOMIC DNA]</scope>
    <source>
        <strain evidence="3">DD2</strain>
    </source>
</reference>
<organism evidence="2 3">
    <name type="scientific">Blastococcus saxobsidens (strain DD2)</name>
    <dbReference type="NCBI Taxonomy" id="1146883"/>
    <lineage>
        <taxon>Bacteria</taxon>
        <taxon>Bacillati</taxon>
        <taxon>Actinomycetota</taxon>
        <taxon>Actinomycetes</taxon>
        <taxon>Geodermatophilales</taxon>
        <taxon>Geodermatophilaceae</taxon>
        <taxon>Blastococcus</taxon>
    </lineage>
</organism>
<dbReference type="EMBL" id="FO117623">
    <property type="protein sequence ID" value="CCG02709.1"/>
    <property type="molecule type" value="Genomic_DNA"/>
</dbReference>
<evidence type="ECO:0000313" key="2">
    <source>
        <dbReference type="EMBL" id="CCG02709.1"/>
    </source>
</evidence>
<dbReference type="STRING" id="1146883.BLASA_1790"/>
<protein>
    <submittedName>
        <fullName evidence="2">Uncharacterized protein</fullName>
    </submittedName>
</protein>
<evidence type="ECO:0000313" key="3">
    <source>
        <dbReference type="Proteomes" id="UP000007517"/>
    </source>
</evidence>
<evidence type="ECO:0000256" key="1">
    <source>
        <dbReference type="SAM" id="MobiDB-lite"/>
    </source>
</evidence>
<dbReference type="HOGENOM" id="CLU_2599026_0_0_11"/>